<name>A0A4U6QM14_9ACTN</name>
<evidence type="ECO:0008006" key="3">
    <source>
        <dbReference type="Google" id="ProtNLM"/>
    </source>
</evidence>
<organism evidence="1 2">
    <name type="scientific">Nakamurella flava</name>
    <dbReference type="NCBI Taxonomy" id="2576308"/>
    <lineage>
        <taxon>Bacteria</taxon>
        <taxon>Bacillati</taxon>
        <taxon>Actinomycetota</taxon>
        <taxon>Actinomycetes</taxon>
        <taxon>Nakamurellales</taxon>
        <taxon>Nakamurellaceae</taxon>
        <taxon>Nakamurella</taxon>
    </lineage>
</organism>
<evidence type="ECO:0000313" key="2">
    <source>
        <dbReference type="Proteomes" id="UP000306985"/>
    </source>
</evidence>
<dbReference type="OrthoDB" id="3214648at2"/>
<dbReference type="RefSeq" id="WP_137448725.1">
    <property type="nucleotide sequence ID" value="NZ_SZZH01000001.1"/>
</dbReference>
<reference evidence="1 2" key="1">
    <citation type="submission" date="2019-05" db="EMBL/GenBank/DDBJ databases">
        <title>Nakamurella sp. N5BH11, whole genome shotgun sequence.</title>
        <authorList>
            <person name="Tuo L."/>
        </authorList>
    </citation>
    <scope>NUCLEOTIDE SEQUENCE [LARGE SCALE GENOMIC DNA]</scope>
    <source>
        <strain evidence="1 2">N5BH11</strain>
    </source>
</reference>
<keyword evidence="2" id="KW-1185">Reference proteome</keyword>
<sequence>MVYQWRYADEAGVVTDGPAIAFDSQEAAEEWLTDSFAELLDTGVAEVSLFNDHSAVYGPMALAAA</sequence>
<proteinExistence type="predicted"/>
<protein>
    <recommendedName>
        <fullName evidence="3">DUF2188 domain-containing protein</fullName>
    </recommendedName>
</protein>
<comment type="caution">
    <text evidence="1">The sequence shown here is derived from an EMBL/GenBank/DDBJ whole genome shotgun (WGS) entry which is preliminary data.</text>
</comment>
<evidence type="ECO:0000313" key="1">
    <source>
        <dbReference type="EMBL" id="TKV61421.1"/>
    </source>
</evidence>
<accession>A0A4U6QM14</accession>
<dbReference type="AlphaFoldDB" id="A0A4U6QM14"/>
<dbReference type="Proteomes" id="UP000306985">
    <property type="component" value="Unassembled WGS sequence"/>
</dbReference>
<dbReference type="EMBL" id="SZZH01000001">
    <property type="protein sequence ID" value="TKV61421.1"/>
    <property type="molecule type" value="Genomic_DNA"/>
</dbReference>
<gene>
    <name evidence="1" type="ORF">FDO65_07520</name>
</gene>